<dbReference type="GeneID" id="18248478"/>
<sequence>MTDFAFDNYCINCEKMCSTNSIYCSEACKRVDESNTQRINSTFVPIDHIASPLLSPNYNYNYSYQGQDSDYTYSYTASDGSASDNYYIPLDSIDEINLNYSLSESANNIVSTSHNYKKWLTGTCL</sequence>
<evidence type="ECO:0000313" key="1">
    <source>
        <dbReference type="EMBL" id="EGV60799.1"/>
    </source>
</evidence>
<name>G3BCC1_CANTC</name>
<dbReference type="Proteomes" id="UP000000707">
    <property type="component" value="Unassembled WGS sequence"/>
</dbReference>
<reference evidence="1 2" key="1">
    <citation type="journal article" date="2011" name="Proc. Natl. Acad. Sci. U.S.A.">
        <title>Comparative genomics of xylose-fermenting fungi for enhanced biofuel production.</title>
        <authorList>
            <person name="Wohlbach D.J."/>
            <person name="Kuo A."/>
            <person name="Sato T.K."/>
            <person name="Potts K.M."/>
            <person name="Salamov A.A."/>
            <person name="LaButti K.M."/>
            <person name="Sun H."/>
            <person name="Clum A."/>
            <person name="Pangilinan J.L."/>
            <person name="Lindquist E.A."/>
            <person name="Lucas S."/>
            <person name="Lapidus A."/>
            <person name="Jin M."/>
            <person name="Gunawan C."/>
            <person name="Balan V."/>
            <person name="Dale B.E."/>
            <person name="Jeffries T.W."/>
            <person name="Zinkel R."/>
            <person name="Barry K.W."/>
            <person name="Grigoriev I.V."/>
            <person name="Gasch A.P."/>
        </authorList>
    </citation>
    <scope>NUCLEOTIDE SEQUENCE [LARGE SCALE GENOMIC DNA]</scope>
    <source>
        <strain evidence="2">ATCC 10573 / BCRC 21748 / CBS 615 / JCM 9827 / NBRC 10315 / NRRL Y-1498 / VKM Y-70</strain>
    </source>
</reference>
<dbReference type="HOGENOM" id="CLU_124523_0_0_1"/>
<dbReference type="OrthoDB" id="2563506at2759"/>
<accession>G3BCC1</accession>
<protein>
    <submittedName>
        <fullName evidence="1">Uncharacterized protein</fullName>
    </submittedName>
</protein>
<organism evidence="2">
    <name type="scientific">Candida tenuis (strain ATCC 10573 / BCRC 21748 / CBS 615 / JCM 9827 / NBRC 10315 / NRRL Y-1498 / VKM Y-70)</name>
    <name type="common">Yeast</name>
    <name type="synonym">Yamadazyma tenuis</name>
    <dbReference type="NCBI Taxonomy" id="590646"/>
    <lineage>
        <taxon>Eukaryota</taxon>
        <taxon>Fungi</taxon>
        <taxon>Dikarya</taxon>
        <taxon>Ascomycota</taxon>
        <taxon>Saccharomycotina</taxon>
        <taxon>Pichiomycetes</taxon>
        <taxon>Debaryomycetaceae</taxon>
        <taxon>Yamadazyma</taxon>
    </lineage>
</organism>
<proteinExistence type="predicted"/>
<dbReference type="eggNOG" id="ENOG502SZXJ">
    <property type="taxonomic scope" value="Eukaryota"/>
</dbReference>
<keyword evidence="2" id="KW-1185">Reference proteome</keyword>
<evidence type="ECO:0000313" key="2">
    <source>
        <dbReference type="Proteomes" id="UP000000707"/>
    </source>
</evidence>
<dbReference type="KEGG" id="cten:18248478"/>
<dbReference type="InterPro" id="IPR024368">
    <property type="entry name" value="Ecl1/2/3"/>
</dbReference>
<dbReference type="EMBL" id="GL996528">
    <property type="protein sequence ID" value="EGV60799.1"/>
    <property type="molecule type" value="Genomic_DNA"/>
</dbReference>
<gene>
    <name evidence="1" type="ORF">CANTEDRAFT_116868</name>
</gene>
<dbReference type="Pfam" id="PF12855">
    <property type="entry name" value="Ecl1"/>
    <property type="match status" value="1"/>
</dbReference>
<dbReference type="AlphaFoldDB" id="G3BCC1"/>
<dbReference type="RefSeq" id="XP_006690013.1">
    <property type="nucleotide sequence ID" value="XM_006689950.1"/>
</dbReference>